<dbReference type="EMBL" id="JAWDJX010000013">
    <property type="protein sequence ID" value="KAK3054007.1"/>
    <property type="molecule type" value="Genomic_DNA"/>
</dbReference>
<dbReference type="NCBIfam" id="TIGR00803">
    <property type="entry name" value="nst"/>
    <property type="match status" value="2"/>
</dbReference>
<organism evidence="7 8">
    <name type="scientific">Extremus antarcticus</name>
    <dbReference type="NCBI Taxonomy" id="702011"/>
    <lineage>
        <taxon>Eukaryota</taxon>
        <taxon>Fungi</taxon>
        <taxon>Dikarya</taxon>
        <taxon>Ascomycota</taxon>
        <taxon>Pezizomycotina</taxon>
        <taxon>Dothideomycetes</taxon>
        <taxon>Dothideomycetidae</taxon>
        <taxon>Mycosphaerellales</taxon>
        <taxon>Extremaceae</taxon>
        <taxon>Extremus</taxon>
    </lineage>
</organism>
<evidence type="ECO:0000313" key="7">
    <source>
        <dbReference type="EMBL" id="KAK3054007.1"/>
    </source>
</evidence>
<comment type="subcellular location">
    <subcellularLocation>
        <location evidence="1">Membrane</location>
        <topology evidence="1">Multi-pass membrane protein</topology>
    </subcellularLocation>
</comment>
<feature type="transmembrane region" description="Helical" evidence="6">
    <location>
        <begin position="158"/>
        <end position="177"/>
    </location>
</feature>
<evidence type="ECO:0000256" key="4">
    <source>
        <dbReference type="ARBA" id="ARBA00023136"/>
    </source>
</evidence>
<feature type="transmembrane region" description="Helical" evidence="6">
    <location>
        <begin position="344"/>
        <end position="361"/>
    </location>
</feature>
<proteinExistence type="predicted"/>
<dbReference type="Proteomes" id="UP001271007">
    <property type="component" value="Unassembled WGS sequence"/>
</dbReference>
<feature type="compositionally biased region" description="Polar residues" evidence="5">
    <location>
        <begin position="424"/>
        <end position="436"/>
    </location>
</feature>
<keyword evidence="3 6" id="KW-1133">Transmembrane helix</keyword>
<evidence type="ECO:0000256" key="5">
    <source>
        <dbReference type="SAM" id="MobiDB-lite"/>
    </source>
</evidence>
<name>A0AAJ0DHJ2_9PEZI</name>
<keyword evidence="4 6" id="KW-0472">Membrane</keyword>
<keyword evidence="8" id="KW-1185">Reference proteome</keyword>
<evidence type="ECO:0000256" key="6">
    <source>
        <dbReference type="SAM" id="Phobius"/>
    </source>
</evidence>
<dbReference type="InterPro" id="IPR037185">
    <property type="entry name" value="EmrE-like"/>
</dbReference>
<dbReference type="PIRSF" id="PIRSF005799">
    <property type="entry name" value="UDP-gal_transpt"/>
    <property type="match status" value="1"/>
</dbReference>
<sequence length="457" mass="50161">MAVDSSSRGSGGVSWKPVSIAALTLQNSIHILILRYSRVMPLVDGQRYFASTAVFLNEVIKLTISLTMALYSIATDPKTPDTSTATGLFAELTRAVFTEDSWKLAIPAMLFTLQSTLHYLALSNLDAATFQVTDQLKILTTAIFSVLILGKSLSTRKWLSLLLLMVGVAIVQIPTGTGSTHPSVLSMKDLKNGAAFHEGRTIWDLEEAVNEAAHKLSKRSATYEGIQDDFEMAFPEVNNSIGLIAVLLSTVTSGLGSVFYEKILKDPKSDRSASIWVRNVQLSFYSIWPALFVGVLFWDGEHIAKTGFFAGYNSIVWTNVLVQAAGGILVSFVINYANNITKNFATSISILISFLASVIFFDMDITLFYVLGTAVVIFAVYLYNQSPDEARPRPPQIRIPDMEKSGESGYFDLESIVAPARSPLRNTEGLSSSRPGTPSLERRPAKSPDLRMSKQKW</sequence>
<feature type="transmembrane region" description="Helical" evidence="6">
    <location>
        <begin position="318"/>
        <end position="337"/>
    </location>
</feature>
<accession>A0AAJ0DHJ2</accession>
<evidence type="ECO:0000256" key="2">
    <source>
        <dbReference type="ARBA" id="ARBA00022692"/>
    </source>
</evidence>
<gene>
    <name evidence="7" type="primary">gms1</name>
    <name evidence="7" type="ORF">LTR09_004783</name>
</gene>
<comment type="caution">
    <text evidence="7">The sequence shown here is derived from an EMBL/GenBank/DDBJ whole genome shotgun (WGS) entry which is preliminary data.</text>
</comment>
<feature type="region of interest" description="Disordered" evidence="5">
    <location>
        <begin position="419"/>
        <end position="457"/>
    </location>
</feature>
<feature type="transmembrane region" description="Helical" evidence="6">
    <location>
        <begin position="367"/>
        <end position="384"/>
    </location>
</feature>
<feature type="compositionally biased region" description="Basic and acidic residues" evidence="5">
    <location>
        <begin position="440"/>
        <end position="457"/>
    </location>
</feature>
<feature type="transmembrane region" description="Helical" evidence="6">
    <location>
        <begin position="280"/>
        <end position="298"/>
    </location>
</feature>
<evidence type="ECO:0000256" key="1">
    <source>
        <dbReference type="ARBA" id="ARBA00004141"/>
    </source>
</evidence>
<dbReference type="AlphaFoldDB" id="A0AAJ0DHJ2"/>
<keyword evidence="2 6" id="KW-0812">Transmembrane</keyword>
<protein>
    <submittedName>
        <fullName evidence="7">UDP-galactose transporter Gms1</fullName>
    </submittedName>
</protein>
<dbReference type="Gene3D" id="1.10.3730.20">
    <property type="match status" value="1"/>
</dbReference>
<dbReference type="GO" id="GO:0015165">
    <property type="term" value="F:pyrimidine nucleotide-sugar transmembrane transporter activity"/>
    <property type="evidence" value="ECO:0007669"/>
    <property type="project" value="InterPro"/>
</dbReference>
<evidence type="ECO:0000313" key="8">
    <source>
        <dbReference type="Proteomes" id="UP001271007"/>
    </source>
</evidence>
<reference evidence="7" key="1">
    <citation type="submission" date="2023-04" db="EMBL/GenBank/DDBJ databases">
        <title>Black Yeasts Isolated from many extreme environments.</title>
        <authorList>
            <person name="Coleine C."/>
            <person name="Stajich J.E."/>
            <person name="Selbmann L."/>
        </authorList>
    </citation>
    <scope>NUCLEOTIDE SEQUENCE</scope>
    <source>
        <strain evidence="7">CCFEE 5312</strain>
    </source>
</reference>
<dbReference type="SUPFAM" id="SSF103481">
    <property type="entry name" value="Multidrug resistance efflux transporter EmrE"/>
    <property type="match status" value="1"/>
</dbReference>
<evidence type="ECO:0000256" key="3">
    <source>
        <dbReference type="ARBA" id="ARBA00022989"/>
    </source>
</evidence>
<dbReference type="InterPro" id="IPR007271">
    <property type="entry name" value="Nuc_sug_transpt"/>
</dbReference>
<dbReference type="GO" id="GO:0000139">
    <property type="term" value="C:Golgi membrane"/>
    <property type="evidence" value="ECO:0007669"/>
    <property type="project" value="InterPro"/>
</dbReference>
<feature type="transmembrane region" description="Helical" evidence="6">
    <location>
        <begin position="241"/>
        <end position="260"/>
    </location>
</feature>
<dbReference type="Pfam" id="PF04142">
    <property type="entry name" value="Nuc_sug_transp"/>
    <property type="match status" value="1"/>
</dbReference>
<dbReference type="PANTHER" id="PTHR10231">
    <property type="entry name" value="NUCLEOTIDE-SUGAR TRANSMEMBRANE TRANSPORTER"/>
    <property type="match status" value="1"/>
</dbReference>